<keyword evidence="7 10" id="KW-0472">Membrane</keyword>
<keyword evidence="12" id="KW-1185">Reference proteome</keyword>
<dbReference type="EC" id="2.3.1.275" evidence="10"/>
<evidence type="ECO:0000256" key="2">
    <source>
        <dbReference type="ARBA" id="ARBA00022516"/>
    </source>
</evidence>
<feature type="transmembrane region" description="Helical" evidence="10">
    <location>
        <begin position="20"/>
        <end position="39"/>
    </location>
</feature>
<keyword evidence="1 10" id="KW-1003">Cell membrane</keyword>
<keyword evidence="8 10" id="KW-0594">Phospholipid biosynthesis</keyword>
<keyword evidence="9 10" id="KW-1208">Phospholipid metabolism</keyword>
<protein>
    <recommendedName>
        <fullName evidence="10">Glycerol-3-phosphate acyltransferase</fullName>
    </recommendedName>
    <alternativeName>
        <fullName evidence="10">Acyl-PO4 G3P acyltransferase</fullName>
    </alternativeName>
    <alternativeName>
        <fullName evidence="10">Acyl-phosphate--glycerol-3-phosphate acyltransferase</fullName>
    </alternativeName>
    <alternativeName>
        <fullName evidence="10">G3P acyltransferase</fullName>
        <shortName evidence="10">GPAT</shortName>
        <ecNumber evidence="10">2.3.1.275</ecNumber>
    </alternativeName>
    <alternativeName>
        <fullName evidence="10">Lysophosphatidic acid synthase</fullName>
        <shortName evidence="10">LPA synthase</shortName>
    </alternativeName>
</protein>
<comment type="subcellular location">
    <subcellularLocation>
        <location evidence="10">Cell membrane</location>
        <topology evidence="10">Multi-pass membrane protein</topology>
    </subcellularLocation>
</comment>
<evidence type="ECO:0000256" key="1">
    <source>
        <dbReference type="ARBA" id="ARBA00022475"/>
    </source>
</evidence>
<dbReference type="EMBL" id="JACGBB010000003">
    <property type="protein sequence ID" value="MBZ7986908.1"/>
    <property type="molecule type" value="Genomic_DNA"/>
</dbReference>
<evidence type="ECO:0000256" key="8">
    <source>
        <dbReference type="ARBA" id="ARBA00023209"/>
    </source>
</evidence>
<dbReference type="HAMAP" id="MF_01043">
    <property type="entry name" value="PlsY"/>
    <property type="match status" value="1"/>
</dbReference>
<organism evidence="11 12">
    <name type="scientific">Campylobacter canadensis</name>
    <dbReference type="NCBI Taxonomy" id="449520"/>
    <lineage>
        <taxon>Bacteria</taxon>
        <taxon>Pseudomonadati</taxon>
        <taxon>Campylobacterota</taxon>
        <taxon>Epsilonproteobacteria</taxon>
        <taxon>Campylobacterales</taxon>
        <taxon>Campylobacteraceae</taxon>
        <taxon>Campylobacter</taxon>
    </lineage>
</organism>
<evidence type="ECO:0000256" key="5">
    <source>
        <dbReference type="ARBA" id="ARBA00022989"/>
    </source>
</evidence>
<evidence type="ECO:0000256" key="9">
    <source>
        <dbReference type="ARBA" id="ARBA00023264"/>
    </source>
</evidence>
<sequence length="214" mass="23398">MPFLTFIIDIFTKSNLLCLLAAYLIGSIPFGLIYAKIFARVDITKEGSKSIGATNVLRVVKQNNPKLAKKLAIATMLSDLLKGTLCILVAKLLAVPANIYWAMAIMLVFGHCYSAFLKFNGGKGVACGAGSLLLLIPYSVLIGLFCWLIIGKVFKISSLASLIGFSIGVFSAEFLYAQTEIGSHAPLYIILFIVFYQHIPNIIRLIKKDECKVI</sequence>
<evidence type="ECO:0000256" key="7">
    <source>
        <dbReference type="ARBA" id="ARBA00023136"/>
    </source>
</evidence>
<comment type="similarity">
    <text evidence="10">Belongs to the PlsY family.</text>
</comment>
<keyword evidence="4 10" id="KW-0812">Transmembrane</keyword>
<comment type="function">
    <text evidence="10">Catalyzes the transfer of an acyl group from acyl-phosphate (acyl-PO(4)) to glycerol-3-phosphate (G3P) to form lysophosphatidic acid (LPA). This enzyme utilizes acyl-phosphate as fatty acyl donor, but not acyl-CoA or acyl-ACP.</text>
</comment>
<comment type="catalytic activity">
    <reaction evidence="10">
        <text>an acyl phosphate + sn-glycerol 3-phosphate = a 1-acyl-sn-glycero-3-phosphate + phosphate</text>
        <dbReference type="Rhea" id="RHEA:34075"/>
        <dbReference type="ChEBI" id="CHEBI:43474"/>
        <dbReference type="ChEBI" id="CHEBI:57597"/>
        <dbReference type="ChEBI" id="CHEBI:57970"/>
        <dbReference type="ChEBI" id="CHEBI:59918"/>
        <dbReference type="EC" id="2.3.1.275"/>
    </reaction>
</comment>
<keyword evidence="5 10" id="KW-1133">Transmembrane helix</keyword>
<comment type="subunit">
    <text evidence="10">Probably interacts with PlsX.</text>
</comment>
<keyword evidence="6 10" id="KW-0443">Lipid metabolism</keyword>
<comment type="caution">
    <text evidence="11">The sequence shown here is derived from an EMBL/GenBank/DDBJ whole genome shotgun (WGS) entry which is preliminary data.</text>
</comment>
<dbReference type="PANTHER" id="PTHR30309">
    <property type="entry name" value="INNER MEMBRANE PROTEIN YGIH"/>
    <property type="match status" value="1"/>
</dbReference>
<accession>A0ABS7WQW0</accession>
<evidence type="ECO:0000313" key="12">
    <source>
        <dbReference type="Proteomes" id="UP000786183"/>
    </source>
</evidence>
<keyword evidence="2 10" id="KW-0444">Lipid biosynthesis</keyword>
<feature type="transmembrane region" description="Helical" evidence="10">
    <location>
        <begin position="129"/>
        <end position="150"/>
    </location>
</feature>
<dbReference type="NCBIfam" id="TIGR00023">
    <property type="entry name" value="glycerol-3-phosphate 1-O-acyltransferase PlsY"/>
    <property type="match status" value="1"/>
</dbReference>
<dbReference type="Proteomes" id="UP000786183">
    <property type="component" value="Unassembled WGS sequence"/>
</dbReference>
<evidence type="ECO:0000256" key="4">
    <source>
        <dbReference type="ARBA" id="ARBA00022692"/>
    </source>
</evidence>
<gene>
    <name evidence="10 11" type="primary">plsY</name>
    <name evidence="11" type="ORF">AVCANL283_02080</name>
</gene>
<dbReference type="RefSeq" id="WP_224325171.1">
    <property type="nucleotide sequence ID" value="NZ_JACGBB010000003.1"/>
</dbReference>
<dbReference type="Pfam" id="PF02660">
    <property type="entry name" value="G3P_acyltransf"/>
    <property type="match status" value="1"/>
</dbReference>
<reference evidence="11 12" key="1">
    <citation type="submission" date="2020-07" db="EMBL/GenBank/DDBJ databases">
        <title>Transfer of Campylobacter canadensis to the novel genus Avispirillum gen. nov., that also includes two novel species recovered from migratory waterfowl: Avispirillum anseris sp. nov. and Avispirillum brantae sp. nov.</title>
        <authorList>
            <person name="Miller W.G."/>
            <person name="Chapman M.H."/>
            <person name="Yee E."/>
            <person name="Inglis G.D."/>
        </authorList>
    </citation>
    <scope>NUCLEOTIDE SEQUENCE [LARGE SCALE GENOMIC DNA]</scope>
    <source>
        <strain evidence="11 12">L283</strain>
    </source>
</reference>
<evidence type="ECO:0000313" key="11">
    <source>
        <dbReference type="EMBL" id="MBZ7986908.1"/>
    </source>
</evidence>
<feature type="transmembrane region" description="Helical" evidence="10">
    <location>
        <begin position="156"/>
        <end position="175"/>
    </location>
</feature>
<keyword evidence="3 10" id="KW-0808">Transferase</keyword>
<dbReference type="SMART" id="SM01207">
    <property type="entry name" value="G3P_acyltransf"/>
    <property type="match status" value="1"/>
</dbReference>
<comment type="pathway">
    <text evidence="10">Lipid metabolism; phospholipid metabolism.</text>
</comment>
<feature type="transmembrane region" description="Helical" evidence="10">
    <location>
        <begin position="187"/>
        <end position="206"/>
    </location>
</feature>
<dbReference type="InterPro" id="IPR003811">
    <property type="entry name" value="G3P_acylTferase_PlsY"/>
</dbReference>
<evidence type="ECO:0000256" key="6">
    <source>
        <dbReference type="ARBA" id="ARBA00023098"/>
    </source>
</evidence>
<dbReference type="PANTHER" id="PTHR30309:SF0">
    <property type="entry name" value="GLYCEROL-3-PHOSPHATE ACYLTRANSFERASE-RELATED"/>
    <property type="match status" value="1"/>
</dbReference>
<evidence type="ECO:0000256" key="3">
    <source>
        <dbReference type="ARBA" id="ARBA00022679"/>
    </source>
</evidence>
<evidence type="ECO:0000256" key="10">
    <source>
        <dbReference type="HAMAP-Rule" id="MF_01043"/>
    </source>
</evidence>
<name>A0ABS7WQW0_9BACT</name>
<proteinExistence type="inferred from homology"/>